<evidence type="ECO:0000256" key="1">
    <source>
        <dbReference type="SAM" id="MobiDB-lite"/>
    </source>
</evidence>
<accession>A0A8T8I1N5</accession>
<feature type="region of interest" description="Disordered" evidence="1">
    <location>
        <begin position="81"/>
        <end position="107"/>
    </location>
</feature>
<proteinExistence type="predicted"/>
<feature type="non-terminal residue" evidence="2">
    <location>
        <position position="1"/>
    </location>
</feature>
<sequence length="107" mass="11822">VEIVDTHRVVDERRVRFLARAHLSDMLLRVDRDPLAEPPEPGSVVVCEVDSVRFENGRVVVVAAQPGTRRVAVDLPQWITRPERPDRPPMWSEADGAAAPAPVVAAL</sequence>
<organism evidence="2 3">
    <name type="scientific">Saccharothrix algeriensis</name>
    <dbReference type="NCBI Taxonomy" id="173560"/>
    <lineage>
        <taxon>Bacteria</taxon>
        <taxon>Bacillati</taxon>
        <taxon>Actinomycetota</taxon>
        <taxon>Actinomycetes</taxon>
        <taxon>Pseudonocardiales</taxon>
        <taxon>Pseudonocardiaceae</taxon>
        <taxon>Saccharothrix</taxon>
    </lineage>
</organism>
<dbReference type="Proteomes" id="UP000671828">
    <property type="component" value="Chromosome"/>
</dbReference>
<reference evidence="2" key="1">
    <citation type="submission" date="2021-04" db="EMBL/GenBank/DDBJ databases">
        <title>Saccharothrix algeriensis WGS.</title>
        <authorList>
            <person name="Stuskova K."/>
            <person name="Hakalova E."/>
            <person name="Tebbal A.B."/>
            <person name="Eichmeier A."/>
        </authorList>
    </citation>
    <scope>NUCLEOTIDE SEQUENCE</scope>
    <source>
        <strain evidence="2">NRRL B-24137</strain>
    </source>
</reference>
<feature type="non-terminal residue" evidence="2">
    <location>
        <position position="107"/>
    </location>
</feature>
<dbReference type="AlphaFoldDB" id="A0A8T8I1N5"/>
<dbReference type="EMBL" id="CP072788">
    <property type="protein sequence ID" value="QTR04599.1"/>
    <property type="molecule type" value="Genomic_DNA"/>
</dbReference>
<gene>
    <name evidence="2" type="ORF">J7S33_07015</name>
</gene>
<evidence type="ECO:0000313" key="2">
    <source>
        <dbReference type="EMBL" id="QTR04599.1"/>
    </source>
</evidence>
<protein>
    <submittedName>
        <fullName evidence="2">Uncharacterized protein</fullName>
    </submittedName>
</protein>
<feature type="compositionally biased region" description="Low complexity" evidence="1">
    <location>
        <begin position="97"/>
        <end position="107"/>
    </location>
</feature>
<evidence type="ECO:0000313" key="3">
    <source>
        <dbReference type="Proteomes" id="UP000671828"/>
    </source>
</evidence>
<name>A0A8T8I1N5_9PSEU</name>